<evidence type="ECO:0000256" key="5">
    <source>
        <dbReference type="ARBA" id="ARBA00023136"/>
    </source>
</evidence>
<evidence type="ECO:0000256" key="4">
    <source>
        <dbReference type="ARBA" id="ARBA00022989"/>
    </source>
</evidence>
<dbReference type="Pfam" id="PF07690">
    <property type="entry name" value="MFS_1"/>
    <property type="match status" value="1"/>
</dbReference>
<evidence type="ECO:0000256" key="6">
    <source>
        <dbReference type="SAM" id="MobiDB-lite"/>
    </source>
</evidence>
<dbReference type="PANTHER" id="PTHR23504">
    <property type="entry name" value="MAJOR FACILITATOR SUPERFAMILY DOMAIN-CONTAINING PROTEIN 10"/>
    <property type="match status" value="1"/>
</dbReference>
<dbReference type="SUPFAM" id="SSF103473">
    <property type="entry name" value="MFS general substrate transporter"/>
    <property type="match status" value="1"/>
</dbReference>
<name>A0AAE8MYJ9_9PEZI</name>
<dbReference type="GO" id="GO:0016020">
    <property type="term" value="C:membrane"/>
    <property type="evidence" value="ECO:0007669"/>
    <property type="project" value="UniProtKB-SubCell"/>
</dbReference>
<keyword evidence="10" id="KW-1185">Reference proteome</keyword>
<protein>
    <submittedName>
        <fullName evidence="9">Related to permease of the major facilitator superfamily</fullName>
    </submittedName>
</protein>
<keyword evidence="3 7" id="KW-0812">Transmembrane</keyword>
<feature type="transmembrane region" description="Helical" evidence="7">
    <location>
        <begin position="176"/>
        <end position="200"/>
    </location>
</feature>
<dbReference type="InterPro" id="IPR020846">
    <property type="entry name" value="MFS_dom"/>
</dbReference>
<gene>
    <name evidence="9" type="ORF">DNG_04451</name>
</gene>
<accession>A0AAE8MYJ9</accession>
<feature type="transmembrane region" description="Helical" evidence="7">
    <location>
        <begin position="413"/>
        <end position="430"/>
    </location>
</feature>
<keyword evidence="5 7" id="KW-0472">Membrane</keyword>
<dbReference type="Gene3D" id="1.20.1250.20">
    <property type="entry name" value="MFS general substrate transporter like domains"/>
    <property type="match status" value="1"/>
</dbReference>
<dbReference type="InterPro" id="IPR011701">
    <property type="entry name" value="MFS"/>
</dbReference>
<feature type="region of interest" description="Disordered" evidence="6">
    <location>
        <begin position="1"/>
        <end position="38"/>
    </location>
</feature>
<evidence type="ECO:0000256" key="7">
    <source>
        <dbReference type="SAM" id="Phobius"/>
    </source>
</evidence>
<dbReference type="EMBL" id="ONZQ02000005">
    <property type="protein sequence ID" value="SPO01778.1"/>
    <property type="molecule type" value="Genomic_DNA"/>
</dbReference>
<comment type="subcellular location">
    <subcellularLocation>
        <location evidence="1">Membrane</location>
        <topology evidence="1">Multi-pass membrane protein</topology>
    </subcellularLocation>
</comment>
<evidence type="ECO:0000256" key="3">
    <source>
        <dbReference type="ARBA" id="ARBA00022692"/>
    </source>
</evidence>
<dbReference type="PANTHER" id="PTHR23504:SF6">
    <property type="entry name" value="MULTIDRUG TRANSPORTER, PUTATIVE (AFU_ORTHOLOGUE AFUA_4G08740)-RELATED"/>
    <property type="match status" value="1"/>
</dbReference>
<evidence type="ECO:0000313" key="9">
    <source>
        <dbReference type="EMBL" id="SPO01778.1"/>
    </source>
</evidence>
<keyword evidence="4 7" id="KW-1133">Transmembrane helix</keyword>
<keyword evidence="2" id="KW-0813">Transport</keyword>
<dbReference type="InterPro" id="IPR036259">
    <property type="entry name" value="MFS_trans_sf"/>
</dbReference>
<reference evidence="9" key="1">
    <citation type="submission" date="2018-03" db="EMBL/GenBank/DDBJ databases">
        <authorList>
            <person name="Guldener U."/>
        </authorList>
    </citation>
    <scope>NUCLEOTIDE SEQUENCE</scope>
</reference>
<dbReference type="GO" id="GO:0022857">
    <property type="term" value="F:transmembrane transporter activity"/>
    <property type="evidence" value="ECO:0007669"/>
    <property type="project" value="InterPro"/>
</dbReference>
<organism evidence="9 10">
    <name type="scientific">Cephalotrichum gorgonifer</name>
    <dbReference type="NCBI Taxonomy" id="2041049"/>
    <lineage>
        <taxon>Eukaryota</taxon>
        <taxon>Fungi</taxon>
        <taxon>Dikarya</taxon>
        <taxon>Ascomycota</taxon>
        <taxon>Pezizomycotina</taxon>
        <taxon>Sordariomycetes</taxon>
        <taxon>Hypocreomycetidae</taxon>
        <taxon>Microascales</taxon>
        <taxon>Microascaceae</taxon>
        <taxon>Cephalotrichum</taxon>
    </lineage>
</organism>
<evidence type="ECO:0000259" key="8">
    <source>
        <dbReference type="PROSITE" id="PS50850"/>
    </source>
</evidence>
<evidence type="ECO:0000313" key="10">
    <source>
        <dbReference type="Proteomes" id="UP001187682"/>
    </source>
</evidence>
<evidence type="ECO:0000256" key="1">
    <source>
        <dbReference type="ARBA" id="ARBA00004141"/>
    </source>
</evidence>
<sequence length="536" mass="58303">MSRSHPGEPNGSTSTSEETPLLHQATPAPKTPPTVSWASMPRKSQLAVIVFARLAEPLSERSLTSYLFYQLKWFNPDLDAGTIAKQAGYLTAMFAAAQCLTSMWWGHLADDPRLGRKRVLVIGLVGSAVSALGMGFSRSLYLAFFFRFLAGALNGNVGVLRTMISEVIADKRYQSRAFLLLPMCFNVGVIIGPLLSSFLADPVHSLPGLFGDDSLFGGANGVQWMKHFPYALPNLFFAILLSTAALGVILGLDETHPHLRYQTDPGRKLGKVIMRKIFKHESPLDSGEIAHSSASSGLLENDIEATPMRKPEVKQRPSIRGVLTKRVCYTMLQRFLQSLHVSAFNSILFNFLPTPRADAKDFRLPFRFSGGLGLSAQKMGLANTTIGMVGIPLQLLLYPRLISSLGVRNSYRVFLPLGAVAYCLLPYLVLLSDDAAIIWTCLSVVLTLQVLSRTFVNPATVMLVNDCAPSPNALGTVHGFAQSISSAARIMGPVVGGNLLGWGLGHNFVGLPLWVLAIVSMANLAVVWKIEDVHIE</sequence>
<dbReference type="AlphaFoldDB" id="A0AAE8MYJ9"/>
<feature type="domain" description="Major facilitator superfamily (MFS) profile" evidence="8">
    <location>
        <begin position="45"/>
        <end position="535"/>
    </location>
</feature>
<evidence type="ECO:0000256" key="2">
    <source>
        <dbReference type="ARBA" id="ARBA00022448"/>
    </source>
</evidence>
<feature type="transmembrane region" description="Helical" evidence="7">
    <location>
        <begin position="437"/>
        <end position="456"/>
    </location>
</feature>
<feature type="transmembrane region" description="Helical" evidence="7">
    <location>
        <begin position="119"/>
        <end position="136"/>
    </location>
</feature>
<feature type="transmembrane region" description="Helical" evidence="7">
    <location>
        <begin position="87"/>
        <end position="107"/>
    </location>
</feature>
<proteinExistence type="predicted"/>
<dbReference type="PROSITE" id="PS50850">
    <property type="entry name" value="MFS"/>
    <property type="match status" value="1"/>
</dbReference>
<feature type="transmembrane region" description="Helical" evidence="7">
    <location>
        <begin position="508"/>
        <end position="528"/>
    </location>
</feature>
<dbReference type="Proteomes" id="UP001187682">
    <property type="component" value="Unassembled WGS sequence"/>
</dbReference>
<feature type="transmembrane region" description="Helical" evidence="7">
    <location>
        <begin position="381"/>
        <end position="401"/>
    </location>
</feature>
<comment type="caution">
    <text evidence="9">The sequence shown here is derived from an EMBL/GenBank/DDBJ whole genome shotgun (WGS) entry which is preliminary data.</text>
</comment>
<feature type="transmembrane region" description="Helical" evidence="7">
    <location>
        <begin position="230"/>
        <end position="252"/>
    </location>
</feature>